<comment type="caution">
    <text evidence="2">The sequence shown here is derived from an EMBL/GenBank/DDBJ whole genome shotgun (WGS) entry which is preliminary data.</text>
</comment>
<dbReference type="RefSeq" id="WP_238466564.1">
    <property type="nucleotide sequence ID" value="NZ_JAKLJA010000026.1"/>
</dbReference>
<accession>A0A9X1RVH6</accession>
<sequence>MGQLFSGMLGATSNAPAVVVPEHGDRRFHAEDWSSNSWYSLLKQSYLLNARMLEDLVERMLARLTGRVV</sequence>
<keyword evidence="3" id="KW-1185">Reference proteome</keyword>
<name>A0A9X1RVH6_9BURK</name>
<evidence type="ECO:0000313" key="2">
    <source>
        <dbReference type="EMBL" id="MCG5076652.1"/>
    </source>
</evidence>
<dbReference type="Pfam" id="PF07167">
    <property type="entry name" value="PhaC_N"/>
    <property type="match status" value="1"/>
</dbReference>
<proteinExistence type="predicted"/>
<reference evidence="2" key="1">
    <citation type="submission" date="2022-01" db="EMBL/GenBank/DDBJ databases">
        <title>Genome sequence and assembly of Parabukholderia sp. RG36.</title>
        <authorList>
            <person name="Chhetri G."/>
        </authorList>
    </citation>
    <scope>NUCLEOTIDE SEQUENCE</scope>
    <source>
        <strain evidence="2">RG36</strain>
    </source>
</reference>
<feature type="domain" description="Poly-beta-hydroxybutyrate polymerase N-terminal" evidence="1">
    <location>
        <begin position="25"/>
        <end position="60"/>
    </location>
</feature>
<evidence type="ECO:0000313" key="3">
    <source>
        <dbReference type="Proteomes" id="UP001139308"/>
    </source>
</evidence>
<dbReference type="Proteomes" id="UP001139308">
    <property type="component" value="Unassembled WGS sequence"/>
</dbReference>
<dbReference type="GO" id="GO:0042619">
    <property type="term" value="P:poly-hydroxybutyrate biosynthetic process"/>
    <property type="evidence" value="ECO:0007669"/>
    <property type="project" value="InterPro"/>
</dbReference>
<dbReference type="InterPro" id="IPR010941">
    <property type="entry name" value="PhaC_N"/>
</dbReference>
<dbReference type="EMBL" id="JAKLJA010000026">
    <property type="protein sequence ID" value="MCG5076652.1"/>
    <property type="molecule type" value="Genomic_DNA"/>
</dbReference>
<gene>
    <name evidence="2" type="ORF">L5014_25380</name>
</gene>
<protein>
    <recommendedName>
        <fullName evidence="1">Poly-beta-hydroxybutyrate polymerase N-terminal domain-containing protein</fullName>
    </recommendedName>
</protein>
<organism evidence="2 3">
    <name type="scientific">Paraburkholderia tagetis</name>
    <dbReference type="NCBI Taxonomy" id="2913261"/>
    <lineage>
        <taxon>Bacteria</taxon>
        <taxon>Pseudomonadati</taxon>
        <taxon>Pseudomonadota</taxon>
        <taxon>Betaproteobacteria</taxon>
        <taxon>Burkholderiales</taxon>
        <taxon>Burkholderiaceae</taxon>
        <taxon>Paraburkholderia</taxon>
    </lineage>
</organism>
<dbReference type="AlphaFoldDB" id="A0A9X1RVH6"/>
<evidence type="ECO:0000259" key="1">
    <source>
        <dbReference type="Pfam" id="PF07167"/>
    </source>
</evidence>